<keyword evidence="8" id="KW-0406">Ion transport</keyword>
<evidence type="ECO:0000256" key="11">
    <source>
        <dbReference type="ARBA" id="ARBA00023237"/>
    </source>
</evidence>
<evidence type="ECO:0000256" key="5">
    <source>
        <dbReference type="ARBA" id="ARBA00022692"/>
    </source>
</evidence>
<evidence type="ECO:0000256" key="3">
    <source>
        <dbReference type="ARBA" id="ARBA00022452"/>
    </source>
</evidence>
<accession>A0A7W2YJH6</accession>
<feature type="domain" description="TonB-dependent receptor-like beta-barrel" evidence="15">
    <location>
        <begin position="311"/>
        <end position="727"/>
    </location>
</feature>
<dbReference type="InterPro" id="IPR010917">
    <property type="entry name" value="TonB_rcpt_CS"/>
</dbReference>
<keyword evidence="5 12" id="KW-0812">Transmembrane</keyword>
<keyword evidence="7" id="KW-0408">Iron</keyword>
<evidence type="ECO:0000259" key="16">
    <source>
        <dbReference type="Pfam" id="PF07715"/>
    </source>
</evidence>
<comment type="caution">
    <text evidence="17">The sequence shown here is derived from an EMBL/GenBank/DDBJ whole genome shotgun (WGS) entry which is preliminary data.</text>
</comment>
<keyword evidence="17" id="KW-0675">Receptor</keyword>
<dbReference type="EMBL" id="JACFXU010000013">
    <property type="protein sequence ID" value="MBA6412308.1"/>
    <property type="molecule type" value="Genomic_DNA"/>
</dbReference>
<keyword evidence="3 12" id="KW-1134">Transmembrane beta strand</keyword>
<dbReference type="InterPro" id="IPR012910">
    <property type="entry name" value="Plug_dom"/>
</dbReference>
<evidence type="ECO:0000313" key="18">
    <source>
        <dbReference type="Proteomes" id="UP000539350"/>
    </source>
</evidence>
<dbReference type="InterPro" id="IPR039426">
    <property type="entry name" value="TonB-dep_rcpt-like"/>
</dbReference>
<dbReference type="PROSITE" id="PS01156">
    <property type="entry name" value="TONB_DEPENDENT_REC_2"/>
    <property type="match status" value="1"/>
</dbReference>
<dbReference type="Pfam" id="PF00593">
    <property type="entry name" value="TonB_dep_Rec_b-barrel"/>
    <property type="match status" value="1"/>
</dbReference>
<gene>
    <name evidence="17" type="ORF">H2508_04210</name>
</gene>
<comment type="similarity">
    <text evidence="12 14">Belongs to the TonB-dependent receptor family.</text>
</comment>
<evidence type="ECO:0000256" key="10">
    <source>
        <dbReference type="ARBA" id="ARBA00023136"/>
    </source>
</evidence>
<keyword evidence="18" id="KW-1185">Reference proteome</keyword>
<keyword evidence="10 12" id="KW-0472">Membrane</keyword>
<reference evidence="17 18" key="1">
    <citation type="submission" date="2020-07" db="EMBL/GenBank/DDBJ databases">
        <title>Halieaceae bacterium, F7430, whole genome shotgun sequencing project.</title>
        <authorList>
            <person name="Jiang S."/>
            <person name="Liu Z.W."/>
            <person name="Du Z.J."/>
        </authorList>
    </citation>
    <scope>NUCLEOTIDE SEQUENCE [LARGE SCALE GENOMIC DNA]</scope>
    <source>
        <strain evidence="17 18">F7430</strain>
    </source>
</reference>
<name>A0A7W2YJH6_9GAMM</name>
<dbReference type="InterPro" id="IPR000531">
    <property type="entry name" value="Beta-barrel_TonB"/>
</dbReference>
<keyword evidence="9 14" id="KW-0798">TonB box</keyword>
<dbReference type="Pfam" id="PF07715">
    <property type="entry name" value="Plug"/>
    <property type="match status" value="1"/>
</dbReference>
<dbReference type="InterPro" id="IPR036942">
    <property type="entry name" value="Beta-barrel_TonB_sf"/>
</dbReference>
<sequence>MNNEDSRGLAVNMQKKTMVLSIAMAVGAFSSTHLQAQGSVKALEEVVVTAQKREQSLQDVPSTVNVLNAQALSASTITEVNQLSNITPGIFINSDQVGRNTKIKIRGVGPDEGSNIRPSIGFFYNDIPLMTQLQGGQSVASDLDLGDLTRVEILKGPQSTLFGESVSAGAIAFYNQRPQLDEGWNGKFSVNYGSHDNQQYRGALGGDVSNTMAFRIAAYDNQVEDQVKNTVDNSRRKLESNGFSAQLLYEPIDSLRMILEYNRRNSSQAGGAVDGLDIISYGVQTITEAENKGIKLTSADPFDRKVQMLFPLTEKMRNELVSLHIDYDISENWSLTSISAHQMNQDKYGGSALLGGYNASNGVVEGFYAQGDQEIDYTTSELRLNYDSQNFTSMSGIFVSRYDSPGTRGDFGYVFPGFVFPLAQYIEIEKDMYSLFTHNSWHFAPKWELIAGARYTSEKGDGRNSLENFQGIYSEQPLDTSVFDKSSSKESAWGGTLKVLYNLDDDIVLYAGVDRGFRLGGVNNLGEPNYDTEIAVSYEAGLKGYLFDRTLRLGASIYHTDYDGYQAVLYNSEAFSFITQNAEVTGQGVELEVLWMATNNLELAVNALYNEVEYDKYLGATCDNYQLAFGTCPNNPVEGAQDLSGRELPASPKWSGNIALQYEDDAMDGYFTWHLRGEYAYRGNSYAHSVGLGGDPMQVIESYGLFNASLGFDFPGGWSLKLWGKNLADKDYFTDIARQPVGTEPGYIQARIGWERSYGATLGYEF</sequence>
<evidence type="ECO:0000256" key="14">
    <source>
        <dbReference type="RuleBase" id="RU003357"/>
    </source>
</evidence>
<dbReference type="RefSeq" id="WP_182169140.1">
    <property type="nucleotide sequence ID" value="NZ_JACFXU010000013.1"/>
</dbReference>
<evidence type="ECO:0000259" key="15">
    <source>
        <dbReference type="Pfam" id="PF00593"/>
    </source>
</evidence>
<dbReference type="InterPro" id="IPR037066">
    <property type="entry name" value="Plug_dom_sf"/>
</dbReference>
<dbReference type="SUPFAM" id="SSF56935">
    <property type="entry name" value="Porins"/>
    <property type="match status" value="1"/>
</dbReference>
<evidence type="ECO:0000256" key="13">
    <source>
        <dbReference type="PROSITE-ProRule" id="PRU10144"/>
    </source>
</evidence>
<keyword evidence="4" id="KW-0410">Iron transport</keyword>
<dbReference type="PANTHER" id="PTHR32552:SF81">
    <property type="entry name" value="TONB-DEPENDENT OUTER MEMBRANE RECEPTOR"/>
    <property type="match status" value="1"/>
</dbReference>
<evidence type="ECO:0000256" key="7">
    <source>
        <dbReference type="ARBA" id="ARBA00023004"/>
    </source>
</evidence>
<evidence type="ECO:0000256" key="2">
    <source>
        <dbReference type="ARBA" id="ARBA00022448"/>
    </source>
</evidence>
<dbReference type="PANTHER" id="PTHR32552">
    <property type="entry name" value="FERRICHROME IRON RECEPTOR-RELATED"/>
    <property type="match status" value="1"/>
</dbReference>
<organism evidence="17 18">
    <name type="scientific">Sediminihaliea albiluteola</name>
    <dbReference type="NCBI Taxonomy" id="2758564"/>
    <lineage>
        <taxon>Bacteria</taxon>
        <taxon>Pseudomonadati</taxon>
        <taxon>Pseudomonadota</taxon>
        <taxon>Gammaproteobacteria</taxon>
        <taxon>Cellvibrionales</taxon>
        <taxon>Halieaceae</taxon>
        <taxon>Sediminihaliea</taxon>
    </lineage>
</organism>
<evidence type="ECO:0000313" key="17">
    <source>
        <dbReference type="EMBL" id="MBA6412308.1"/>
    </source>
</evidence>
<keyword evidence="11 12" id="KW-0998">Cell outer membrane</keyword>
<evidence type="ECO:0000256" key="4">
    <source>
        <dbReference type="ARBA" id="ARBA00022496"/>
    </source>
</evidence>
<feature type="domain" description="TonB-dependent receptor plug" evidence="16">
    <location>
        <begin position="57"/>
        <end position="169"/>
    </location>
</feature>
<evidence type="ECO:0000256" key="12">
    <source>
        <dbReference type="PROSITE-ProRule" id="PRU01360"/>
    </source>
</evidence>
<dbReference type="AlphaFoldDB" id="A0A7W2YJH6"/>
<evidence type="ECO:0000256" key="8">
    <source>
        <dbReference type="ARBA" id="ARBA00023065"/>
    </source>
</evidence>
<keyword evidence="6" id="KW-0732">Signal</keyword>
<protein>
    <submittedName>
        <fullName evidence="17">TonB-dependent receptor</fullName>
    </submittedName>
</protein>
<dbReference type="GO" id="GO:0006826">
    <property type="term" value="P:iron ion transport"/>
    <property type="evidence" value="ECO:0007669"/>
    <property type="project" value="UniProtKB-KW"/>
</dbReference>
<evidence type="ECO:0000256" key="1">
    <source>
        <dbReference type="ARBA" id="ARBA00004571"/>
    </source>
</evidence>
<dbReference type="PROSITE" id="PS52016">
    <property type="entry name" value="TONB_DEPENDENT_REC_3"/>
    <property type="match status" value="1"/>
</dbReference>
<evidence type="ECO:0000256" key="9">
    <source>
        <dbReference type="ARBA" id="ARBA00023077"/>
    </source>
</evidence>
<proteinExistence type="inferred from homology"/>
<evidence type="ECO:0000256" key="6">
    <source>
        <dbReference type="ARBA" id="ARBA00022729"/>
    </source>
</evidence>
<keyword evidence="2 12" id="KW-0813">Transport</keyword>
<comment type="subcellular location">
    <subcellularLocation>
        <location evidence="1 12">Cell outer membrane</location>
        <topology evidence="1 12">Multi-pass membrane protein</topology>
    </subcellularLocation>
</comment>
<dbReference type="Gene3D" id="2.170.130.10">
    <property type="entry name" value="TonB-dependent receptor, plug domain"/>
    <property type="match status" value="1"/>
</dbReference>
<feature type="short sequence motif" description="TonB C-terminal box" evidence="13">
    <location>
        <begin position="749"/>
        <end position="766"/>
    </location>
</feature>
<dbReference type="Proteomes" id="UP000539350">
    <property type="component" value="Unassembled WGS sequence"/>
</dbReference>
<dbReference type="GO" id="GO:0009279">
    <property type="term" value="C:cell outer membrane"/>
    <property type="evidence" value="ECO:0007669"/>
    <property type="project" value="UniProtKB-SubCell"/>
</dbReference>
<dbReference type="Gene3D" id="2.40.170.20">
    <property type="entry name" value="TonB-dependent receptor, beta-barrel domain"/>
    <property type="match status" value="1"/>
</dbReference>